<accession>A0ABD2Y6V4</accession>
<evidence type="ECO:0000313" key="14">
    <source>
        <dbReference type="Proteomes" id="UP001630127"/>
    </source>
</evidence>
<feature type="domain" description="DUF2921" evidence="12">
    <location>
        <begin position="444"/>
        <end position="617"/>
    </location>
</feature>
<keyword evidence="14" id="KW-1185">Reference proteome</keyword>
<evidence type="ECO:0000256" key="8">
    <source>
        <dbReference type="ARBA" id="ARBA00022989"/>
    </source>
</evidence>
<dbReference type="Pfam" id="PF11145">
    <property type="entry name" value="DUF2921"/>
    <property type="match status" value="1"/>
</dbReference>
<feature type="domain" description="DUF2921" evidence="12">
    <location>
        <begin position="305"/>
        <end position="412"/>
    </location>
</feature>
<evidence type="ECO:0000256" key="1">
    <source>
        <dbReference type="ARBA" id="ARBA00000900"/>
    </source>
</evidence>
<evidence type="ECO:0000256" key="10">
    <source>
        <dbReference type="SAM" id="Phobius"/>
    </source>
</evidence>
<evidence type="ECO:0000256" key="9">
    <source>
        <dbReference type="ARBA" id="ARBA00023136"/>
    </source>
</evidence>
<evidence type="ECO:0000256" key="5">
    <source>
        <dbReference type="ARBA" id="ARBA00022679"/>
    </source>
</evidence>
<keyword evidence="9 10" id="KW-0472">Membrane</keyword>
<reference evidence="13 14" key="1">
    <citation type="submission" date="2024-11" db="EMBL/GenBank/DDBJ databases">
        <title>A near-complete genome assembly of Cinchona calisaya.</title>
        <authorList>
            <person name="Lian D.C."/>
            <person name="Zhao X.W."/>
            <person name="Wei L."/>
        </authorList>
    </citation>
    <scope>NUCLEOTIDE SEQUENCE [LARGE SCALE GENOMIC DNA]</scope>
    <source>
        <tissue evidence="13">Nenye</tissue>
    </source>
</reference>
<keyword evidence="8 10" id="KW-1133">Transmembrane helix</keyword>
<comment type="subcellular location">
    <subcellularLocation>
        <location evidence="2">Endomembrane system</location>
        <topology evidence="2">Multi-pass membrane protein</topology>
    </subcellularLocation>
</comment>
<dbReference type="PANTHER" id="PTHR33389:SF18">
    <property type="entry name" value="OS01G0677900 PROTEIN"/>
    <property type="match status" value="1"/>
</dbReference>
<dbReference type="InterPro" id="IPR021319">
    <property type="entry name" value="DUF2921"/>
</dbReference>
<gene>
    <name evidence="13" type="ORF">ACH5RR_037666</name>
</gene>
<feature type="transmembrane region" description="Helical" evidence="10">
    <location>
        <begin position="717"/>
        <end position="738"/>
    </location>
</feature>
<dbReference type="AlphaFoldDB" id="A0ABD2Y6V4"/>
<sequence length="944" mass="107879">MSVGMKKPSFTTSYWYFHVVSAFYFIFSLLCTTTNGFPSDPCASIVPRANITARAHTGFPILEFASSYYWGGEKIFGDHKKSSGQFFNSSDVPLTFYTTGDIYETKTIGTYRIQAYLRFRLPYSYSNYSGYGQNYHPRRSYRRRSLRFFLSGFFSENSRKLCMVGKASWQPVQGKPLELDAVFELNYAHKNATILTSLAKGSLKSLSSSSSLNYFDPIEIVSFPILYDYNYTLASKGLGRDCLGRNDVVSPKQPALGLQPKTICSMFSWRSYEFELEYAEGCKNSRDCSPFERDTAYLTLYAFQCLEDEEKLRFLVAFQNRQYSWTYQSFDPNTTLIGEGSWDGEKNQLCIVACRILDPYKSLQDVRVGDCSMRLRIRFLAVWTIKDSSISNRVGLMWTNKTGTDPGYFKDIKLSSSQDDGVRLPGLRYEYTQIDKAIELCPKKEFVKKIEKNFPKGNSYDMRFDMSVRYFEEEIGWGNGMPVSINDQLYGGNSEIIVESDYGEVEESTSYGGRMNISYKIIFYNINLRKQFSSLNSSVNRWGQLVMSAEGVYDAETGHLCMVGCRELHQNTGKRSLDCEIFIDVEFPPLNSRVGRYINGTIQSRRPKTDDLYFEQLNISSSSFYAVQAQESLWRMDLEIIMVLISNTLACIFVASQLFYVKKHPEILPFISFVMLTILTLGHMIPLVLNLEALLLKNHDKQNVILRGDGWLELNEVSLRLVTLVVFLLLLRLLQLAWTARTQDGNGHHLRAAERKTLFVCLLLYAVGGLITFLVELEKNGNGNGNGNGTPPAAFSDYTNSTISEQSSATSQQSYALRYLKSYAGLVLDGFLFPQIIFNIFQNSREKSLSCSFYIGTTLVRLLPHAYDLYRYHNYIRQDFYGSYIYANHSADFYSIAWDVIILCGCVVFAVIIWLQQRFGGSYIVPQRIRELGMYEKVPVVSTE</sequence>
<evidence type="ECO:0000259" key="12">
    <source>
        <dbReference type="Pfam" id="PF25333"/>
    </source>
</evidence>
<dbReference type="Pfam" id="PF25333">
    <property type="entry name" value="DUF2921_N"/>
    <property type="match status" value="3"/>
</dbReference>
<feature type="transmembrane region" description="Helical" evidence="10">
    <location>
        <begin position="893"/>
        <end position="915"/>
    </location>
</feature>
<dbReference type="GO" id="GO:0061630">
    <property type="term" value="F:ubiquitin protein ligase activity"/>
    <property type="evidence" value="ECO:0007669"/>
    <property type="project" value="UniProtKB-EC"/>
</dbReference>
<evidence type="ECO:0000256" key="7">
    <source>
        <dbReference type="ARBA" id="ARBA00022786"/>
    </source>
</evidence>
<organism evidence="13 14">
    <name type="scientific">Cinchona calisaya</name>
    <dbReference type="NCBI Taxonomy" id="153742"/>
    <lineage>
        <taxon>Eukaryota</taxon>
        <taxon>Viridiplantae</taxon>
        <taxon>Streptophyta</taxon>
        <taxon>Embryophyta</taxon>
        <taxon>Tracheophyta</taxon>
        <taxon>Spermatophyta</taxon>
        <taxon>Magnoliopsida</taxon>
        <taxon>eudicotyledons</taxon>
        <taxon>Gunneridae</taxon>
        <taxon>Pentapetalae</taxon>
        <taxon>asterids</taxon>
        <taxon>lamiids</taxon>
        <taxon>Gentianales</taxon>
        <taxon>Rubiaceae</taxon>
        <taxon>Cinchonoideae</taxon>
        <taxon>Cinchoneae</taxon>
        <taxon>Cinchona</taxon>
    </lineage>
</organism>
<evidence type="ECO:0000256" key="4">
    <source>
        <dbReference type="ARBA" id="ARBA00012483"/>
    </source>
</evidence>
<dbReference type="EC" id="2.3.2.27" evidence="4"/>
<dbReference type="EMBL" id="JBJUIK010000015">
    <property type="protein sequence ID" value="KAL3503217.1"/>
    <property type="molecule type" value="Genomic_DNA"/>
</dbReference>
<feature type="transmembrane region" description="Helical" evidence="10">
    <location>
        <begin position="640"/>
        <end position="660"/>
    </location>
</feature>
<evidence type="ECO:0000259" key="11">
    <source>
        <dbReference type="Pfam" id="PF11145"/>
    </source>
</evidence>
<comment type="pathway">
    <text evidence="3">Protein modification; protein ubiquitination.</text>
</comment>
<comment type="caution">
    <text evidence="13">The sequence shown here is derived from an EMBL/GenBank/DDBJ whole genome shotgun (WGS) entry which is preliminary data.</text>
</comment>
<keyword evidence="5" id="KW-0808">Transferase</keyword>
<dbReference type="GO" id="GO:0012505">
    <property type="term" value="C:endomembrane system"/>
    <property type="evidence" value="ECO:0007669"/>
    <property type="project" value="UniProtKB-SubCell"/>
</dbReference>
<feature type="domain" description="SWEET-like" evidence="11">
    <location>
        <begin position="628"/>
        <end position="928"/>
    </location>
</feature>
<evidence type="ECO:0000256" key="2">
    <source>
        <dbReference type="ARBA" id="ARBA00004127"/>
    </source>
</evidence>
<evidence type="ECO:0000256" key="6">
    <source>
        <dbReference type="ARBA" id="ARBA00022692"/>
    </source>
</evidence>
<feature type="transmembrane region" description="Helical" evidence="10">
    <location>
        <begin position="758"/>
        <end position="775"/>
    </location>
</feature>
<keyword evidence="6 10" id="KW-0812">Transmembrane</keyword>
<dbReference type="PANTHER" id="PTHR33389">
    <property type="entry name" value="FAMILY PROTEIN, PUTATIVE (DUF2921)-RELATED"/>
    <property type="match status" value="1"/>
</dbReference>
<feature type="transmembrane region" description="Helical" evidence="10">
    <location>
        <begin position="12"/>
        <end position="30"/>
    </location>
</feature>
<comment type="catalytic activity">
    <reaction evidence="1">
        <text>S-ubiquitinyl-[E2 ubiquitin-conjugating enzyme]-L-cysteine + [acceptor protein]-L-lysine = [E2 ubiquitin-conjugating enzyme]-L-cysteine + N(6)-ubiquitinyl-[acceptor protein]-L-lysine.</text>
        <dbReference type="EC" id="2.3.2.27"/>
    </reaction>
</comment>
<dbReference type="InterPro" id="IPR057425">
    <property type="entry name" value="DUF2921_N"/>
</dbReference>
<name>A0ABD2Y6V4_9GENT</name>
<evidence type="ECO:0000256" key="3">
    <source>
        <dbReference type="ARBA" id="ARBA00004906"/>
    </source>
</evidence>
<dbReference type="Proteomes" id="UP001630127">
    <property type="component" value="Unassembled WGS sequence"/>
</dbReference>
<proteinExistence type="predicted"/>
<feature type="transmembrane region" description="Helical" evidence="10">
    <location>
        <begin position="667"/>
        <end position="689"/>
    </location>
</feature>
<keyword evidence="7" id="KW-0833">Ubl conjugation pathway</keyword>
<protein>
    <recommendedName>
        <fullName evidence="4">RING-type E3 ubiquitin transferase</fullName>
        <ecNumber evidence="4">2.3.2.27</ecNumber>
    </recommendedName>
</protein>
<evidence type="ECO:0000313" key="13">
    <source>
        <dbReference type="EMBL" id="KAL3503217.1"/>
    </source>
</evidence>
<feature type="domain" description="DUF2921" evidence="12">
    <location>
        <begin position="41"/>
        <end position="218"/>
    </location>
</feature>